<dbReference type="PANTHER" id="PTHR12526">
    <property type="entry name" value="GLYCOSYLTRANSFERASE"/>
    <property type="match status" value="1"/>
</dbReference>
<keyword evidence="2" id="KW-1185">Reference proteome</keyword>
<dbReference type="SUPFAM" id="SSF53756">
    <property type="entry name" value="UDP-Glycosyltransferase/glycogen phosphorylase"/>
    <property type="match status" value="1"/>
</dbReference>
<dbReference type="Gene3D" id="3.40.50.2000">
    <property type="entry name" value="Glycogen Phosphorylase B"/>
    <property type="match status" value="2"/>
</dbReference>
<dbReference type="Proteomes" id="UP000317977">
    <property type="component" value="Unassembled WGS sequence"/>
</dbReference>
<dbReference type="EC" id="2.4.1.21" evidence="1"/>
<evidence type="ECO:0000313" key="2">
    <source>
        <dbReference type="Proteomes" id="UP000317977"/>
    </source>
</evidence>
<gene>
    <name evidence="1" type="primary">glgA_1</name>
    <name evidence="1" type="ORF">Poly59_05990</name>
</gene>
<dbReference type="EMBL" id="SJPX01000001">
    <property type="protein sequence ID" value="TWU57691.1"/>
    <property type="molecule type" value="Genomic_DNA"/>
</dbReference>
<proteinExistence type="predicted"/>
<dbReference type="Pfam" id="PF13692">
    <property type="entry name" value="Glyco_trans_1_4"/>
    <property type="match status" value="1"/>
</dbReference>
<organism evidence="1 2">
    <name type="scientific">Rubripirellula reticaptiva</name>
    <dbReference type="NCBI Taxonomy" id="2528013"/>
    <lineage>
        <taxon>Bacteria</taxon>
        <taxon>Pseudomonadati</taxon>
        <taxon>Planctomycetota</taxon>
        <taxon>Planctomycetia</taxon>
        <taxon>Pirellulales</taxon>
        <taxon>Pirellulaceae</taxon>
        <taxon>Rubripirellula</taxon>
    </lineage>
</organism>
<accession>A0A5C6FDL4</accession>
<sequence>MRINHFNSLLDGGAATAARRLHAELLKSGVDSRFHYSPSQLRRPEFDASFGQTRWQRQGLAARAISYATFRKRRQALKRLTRMRPDGEEVFTSPYGAPYTAWNRTDCEAEILQLHWVAKFLDYPSFFGSLDPGQPVVWTLHDMNAFTGGCHFSDGCDRFKTGCGGCPQLPSQSDSVVTINDASRLYFQVKQASLVGANLHVVAPSRWLCEAAKSSPMFAGAGSISHIPYGVPVDDFYPMDRLEARARLGIDPNTTLFCFGAMDVKSRRKGSLPMLEALSQIADLPNVEGLVFGNGDLPESDLPRPPIHHVGAVHGLLALRTVYSAADVFVLPSLEDNLPLSGLEAMACGTPIVGFDVGGIPDYVRPGKTGLLARAADSEDLGKKLRTMIMDPATIAEQGLRARRLIESEFGASREAAAYRALYAALLETASASRSMAA</sequence>
<dbReference type="AlphaFoldDB" id="A0A5C6FDL4"/>
<comment type="caution">
    <text evidence="1">The sequence shown here is derived from an EMBL/GenBank/DDBJ whole genome shotgun (WGS) entry which is preliminary data.</text>
</comment>
<name>A0A5C6FDL4_9BACT</name>
<keyword evidence="1" id="KW-0328">Glycosyltransferase</keyword>
<reference evidence="1 2" key="1">
    <citation type="submission" date="2019-02" db="EMBL/GenBank/DDBJ databases">
        <title>Deep-cultivation of Planctomycetes and their phenomic and genomic characterization uncovers novel biology.</title>
        <authorList>
            <person name="Wiegand S."/>
            <person name="Jogler M."/>
            <person name="Boedeker C."/>
            <person name="Pinto D."/>
            <person name="Vollmers J."/>
            <person name="Rivas-Marin E."/>
            <person name="Kohn T."/>
            <person name="Peeters S.H."/>
            <person name="Heuer A."/>
            <person name="Rast P."/>
            <person name="Oberbeckmann S."/>
            <person name="Bunk B."/>
            <person name="Jeske O."/>
            <person name="Meyerdierks A."/>
            <person name="Storesund J.E."/>
            <person name="Kallscheuer N."/>
            <person name="Luecker S."/>
            <person name="Lage O.M."/>
            <person name="Pohl T."/>
            <person name="Merkel B.J."/>
            <person name="Hornburger P."/>
            <person name="Mueller R.-W."/>
            <person name="Bruemmer F."/>
            <person name="Labrenz M."/>
            <person name="Spormann A.M."/>
            <person name="Op Den Camp H."/>
            <person name="Overmann J."/>
            <person name="Amann R."/>
            <person name="Jetten M.S.M."/>
            <person name="Mascher T."/>
            <person name="Medema M.H."/>
            <person name="Devos D.P."/>
            <person name="Kaster A.-K."/>
            <person name="Ovreas L."/>
            <person name="Rohde M."/>
            <person name="Galperin M.Y."/>
            <person name="Jogler C."/>
        </authorList>
    </citation>
    <scope>NUCLEOTIDE SEQUENCE [LARGE SCALE GENOMIC DNA]</scope>
    <source>
        <strain evidence="1 2">Poly59</strain>
    </source>
</reference>
<protein>
    <submittedName>
        <fullName evidence="1">Capsular glucan synthase</fullName>
        <ecNumber evidence="1">2.4.1.21</ecNumber>
    </submittedName>
</protein>
<dbReference type="RefSeq" id="WP_146532545.1">
    <property type="nucleotide sequence ID" value="NZ_SJPX01000001.1"/>
</dbReference>
<evidence type="ECO:0000313" key="1">
    <source>
        <dbReference type="EMBL" id="TWU57691.1"/>
    </source>
</evidence>
<keyword evidence="1" id="KW-0808">Transferase</keyword>
<dbReference type="OrthoDB" id="9795068at2"/>
<dbReference type="GO" id="GO:0009011">
    <property type="term" value="F:alpha-1,4-glucan glucosyltransferase (ADP-glucose donor) activity"/>
    <property type="evidence" value="ECO:0007669"/>
    <property type="project" value="UniProtKB-EC"/>
</dbReference>